<keyword evidence="9" id="KW-0472">Membrane</keyword>
<evidence type="ECO:0000256" key="8">
    <source>
        <dbReference type="ARBA" id="ARBA00023012"/>
    </source>
</evidence>
<protein>
    <recommendedName>
        <fullName evidence="2">histidine kinase</fullName>
        <ecNumber evidence="2">2.7.13.3</ecNumber>
    </recommendedName>
</protein>
<dbReference type="GO" id="GO:0000155">
    <property type="term" value="F:phosphorelay sensor kinase activity"/>
    <property type="evidence" value="ECO:0007669"/>
    <property type="project" value="InterPro"/>
</dbReference>
<dbReference type="Gene3D" id="1.20.5.1930">
    <property type="match status" value="1"/>
</dbReference>
<comment type="catalytic activity">
    <reaction evidence="1">
        <text>ATP + protein L-histidine = ADP + protein N-phospho-L-histidine.</text>
        <dbReference type="EC" id="2.7.13.3"/>
    </reaction>
</comment>
<comment type="caution">
    <text evidence="11">The sequence shown here is derived from an EMBL/GenBank/DDBJ whole genome shotgun (WGS) entry which is preliminary data.</text>
</comment>
<dbReference type="InterPro" id="IPR011712">
    <property type="entry name" value="Sig_transdc_His_kin_sub3_dim/P"/>
</dbReference>
<evidence type="ECO:0000256" key="3">
    <source>
        <dbReference type="ARBA" id="ARBA00022553"/>
    </source>
</evidence>
<keyword evidence="4" id="KW-0808">Transferase</keyword>
<dbReference type="Pfam" id="PF07730">
    <property type="entry name" value="HisKA_3"/>
    <property type="match status" value="1"/>
</dbReference>
<dbReference type="InterPro" id="IPR036890">
    <property type="entry name" value="HATPase_C_sf"/>
</dbReference>
<proteinExistence type="predicted"/>
<dbReference type="RefSeq" id="WP_024624656.1">
    <property type="nucleotide sequence ID" value="NZ_AYGX02000081.1"/>
</dbReference>
<feature type="transmembrane region" description="Helical" evidence="9">
    <location>
        <begin position="55"/>
        <end position="81"/>
    </location>
</feature>
<evidence type="ECO:0000256" key="9">
    <source>
        <dbReference type="SAM" id="Phobius"/>
    </source>
</evidence>
<keyword evidence="3" id="KW-0597">Phosphoprotein</keyword>
<evidence type="ECO:0000256" key="7">
    <source>
        <dbReference type="ARBA" id="ARBA00022840"/>
    </source>
</evidence>
<organism evidence="11 12">
    <name type="scientific">Lactiplantibacillus fabifermentans DSM 21115</name>
    <dbReference type="NCBI Taxonomy" id="1413187"/>
    <lineage>
        <taxon>Bacteria</taxon>
        <taxon>Bacillati</taxon>
        <taxon>Bacillota</taxon>
        <taxon>Bacilli</taxon>
        <taxon>Lactobacillales</taxon>
        <taxon>Lactobacillaceae</taxon>
        <taxon>Lactiplantibacillus</taxon>
    </lineage>
</organism>
<keyword evidence="9" id="KW-1133">Transmembrane helix</keyword>
<dbReference type="PANTHER" id="PTHR24421">
    <property type="entry name" value="NITRATE/NITRITE SENSOR PROTEIN NARX-RELATED"/>
    <property type="match status" value="1"/>
</dbReference>
<feature type="transmembrane region" description="Helical" evidence="9">
    <location>
        <begin position="29"/>
        <end position="49"/>
    </location>
</feature>
<feature type="transmembrane region" description="Helical" evidence="9">
    <location>
        <begin position="6"/>
        <end position="22"/>
    </location>
</feature>
<dbReference type="GO" id="GO:0016020">
    <property type="term" value="C:membrane"/>
    <property type="evidence" value="ECO:0007669"/>
    <property type="project" value="InterPro"/>
</dbReference>
<dbReference type="Proteomes" id="UP000050920">
    <property type="component" value="Unassembled WGS sequence"/>
</dbReference>
<evidence type="ECO:0000256" key="5">
    <source>
        <dbReference type="ARBA" id="ARBA00022741"/>
    </source>
</evidence>
<evidence type="ECO:0000256" key="1">
    <source>
        <dbReference type="ARBA" id="ARBA00000085"/>
    </source>
</evidence>
<keyword evidence="6" id="KW-0418">Kinase</keyword>
<feature type="transmembrane region" description="Helical" evidence="9">
    <location>
        <begin position="116"/>
        <end position="133"/>
    </location>
</feature>
<evidence type="ECO:0000256" key="2">
    <source>
        <dbReference type="ARBA" id="ARBA00012438"/>
    </source>
</evidence>
<sequence length="369" mass="40792">MTVNRLIISVATLVALISIAIQQQAVRPLAWLLASGLLFISGQLGMLSWPRYHWWLGGGLLMIQIGLSVINSLNWWLLPLAAWSLMTLAPSRWWLGGSFTVVTLLGVGGLSTPMRLWYVGWSLAVAALAWNNYRQRQQRAKLLAQLDALRVAKNHYTALFQQGVVNAAAREAQATATERQRLVHEIHDELGHQLTGSLMQLQAAKISYRTDAQQGEQLLDQATTVVRAGIENIRQILHTEQLARETVNVDQLQGTLQRFTDAYQIQTNLQYSGDLTAIAPAQWQVLAANLQEILTNTLKYADARTVTATLRVYPQFIRLTVHNDGQGAPHYHPGLGLTGMVDRTANIGGQVLVDGASGFTVTTKLPRHT</sequence>
<feature type="domain" description="Signal transduction histidine kinase subgroup 3 dimerisation and phosphoacceptor" evidence="10">
    <location>
        <begin position="178"/>
        <end position="239"/>
    </location>
</feature>
<name>A0A0R2NWG6_9LACO</name>
<evidence type="ECO:0000259" key="10">
    <source>
        <dbReference type="Pfam" id="PF07730"/>
    </source>
</evidence>
<dbReference type="CDD" id="cd16917">
    <property type="entry name" value="HATPase_UhpB-NarQ-NarX-like"/>
    <property type="match status" value="1"/>
</dbReference>
<keyword evidence="5" id="KW-0547">Nucleotide-binding</keyword>
<feature type="transmembrane region" description="Helical" evidence="9">
    <location>
        <begin position="93"/>
        <end position="110"/>
    </location>
</feature>
<dbReference type="InterPro" id="IPR050482">
    <property type="entry name" value="Sensor_HK_TwoCompSys"/>
</dbReference>
<dbReference type="AlphaFoldDB" id="A0A0R2NWG6"/>
<evidence type="ECO:0000313" key="12">
    <source>
        <dbReference type="Proteomes" id="UP000050920"/>
    </source>
</evidence>
<gene>
    <name evidence="11" type="ORF">DY78_GL000104</name>
</gene>
<dbReference type="GO" id="GO:0046983">
    <property type="term" value="F:protein dimerization activity"/>
    <property type="evidence" value="ECO:0007669"/>
    <property type="project" value="InterPro"/>
</dbReference>
<dbReference type="EC" id="2.7.13.3" evidence="2"/>
<evidence type="ECO:0000256" key="4">
    <source>
        <dbReference type="ARBA" id="ARBA00022679"/>
    </source>
</evidence>
<dbReference type="Gene3D" id="3.30.565.10">
    <property type="entry name" value="Histidine kinase-like ATPase, C-terminal domain"/>
    <property type="match status" value="1"/>
</dbReference>
<accession>A0A0R2NWG6</accession>
<dbReference type="SUPFAM" id="SSF55874">
    <property type="entry name" value="ATPase domain of HSP90 chaperone/DNA topoisomerase II/histidine kinase"/>
    <property type="match status" value="1"/>
</dbReference>
<keyword evidence="9" id="KW-0812">Transmembrane</keyword>
<dbReference type="EMBL" id="AYGX02000081">
    <property type="protein sequence ID" value="KRO27354.1"/>
    <property type="molecule type" value="Genomic_DNA"/>
</dbReference>
<dbReference type="GO" id="GO:0005524">
    <property type="term" value="F:ATP binding"/>
    <property type="evidence" value="ECO:0007669"/>
    <property type="project" value="UniProtKB-KW"/>
</dbReference>
<keyword evidence="12" id="KW-1185">Reference proteome</keyword>
<reference evidence="11 12" key="1">
    <citation type="journal article" date="2015" name="Genome Announc.">
        <title>Expanding the biotechnology potential of lactobacilli through comparative genomics of 213 strains and associated genera.</title>
        <authorList>
            <person name="Sun Z."/>
            <person name="Harris H.M."/>
            <person name="McCann A."/>
            <person name="Guo C."/>
            <person name="Argimon S."/>
            <person name="Zhang W."/>
            <person name="Yang X."/>
            <person name="Jeffery I.B."/>
            <person name="Cooney J.C."/>
            <person name="Kagawa T.F."/>
            <person name="Liu W."/>
            <person name="Song Y."/>
            <person name="Salvetti E."/>
            <person name="Wrobel A."/>
            <person name="Rasinkangas P."/>
            <person name="Parkhill J."/>
            <person name="Rea M.C."/>
            <person name="O'Sullivan O."/>
            <person name="Ritari J."/>
            <person name="Douillard F.P."/>
            <person name="Paul Ross R."/>
            <person name="Yang R."/>
            <person name="Briner A.E."/>
            <person name="Felis G.E."/>
            <person name="de Vos W.M."/>
            <person name="Barrangou R."/>
            <person name="Klaenhammer T.R."/>
            <person name="Caufield P.W."/>
            <person name="Cui Y."/>
            <person name="Zhang H."/>
            <person name="O'Toole P.W."/>
        </authorList>
    </citation>
    <scope>NUCLEOTIDE SEQUENCE [LARGE SCALE GENOMIC DNA]</scope>
    <source>
        <strain evidence="11 12">DSM 21115</strain>
    </source>
</reference>
<keyword evidence="8" id="KW-0902">Two-component regulatory system</keyword>
<dbReference type="PANTHER" id="PTHR24421:SF10">
    <property type="entry name" value="NITRATE_NITRITE SENSOR PROTEIN NARQ"/>
    <property type="match status" value="1"/>
</dbReference>
<evidence type="ECO:0000256" key="6">
    <source>
        <dbReference type="ARBA" id="ARBA00022777"/>
    </source>
</evidence>
<keyword evidence="7" id="KW-0067">ATP-binding</keyword>
<evidence type="ECO:0000313" key="11">
    <source>
        <dbReference type="EMBL" id="KRO27354.1"/>
    </source>
</evidence>